<name>A0AAD5R864_PARTN</name>
<gene>
    <name evidence="2" type="ORF">KIN20_033222</name>
</gene>
<keyword evidence="3" id="KW-1185">Reference proteome</keyword>
<organism evidence="2 3">
    <name type="scientific">Parelaphostrongylus tenuis</name>
    <name type="common">Meningeal worm</name>
    <dbReference type="NCBI Taxonomy" id="148309"/>
    <lineage>
        <taxon>Eukaryota</taxon>
        <taxon>Metazoa</taxon>
        <taxon>Ecdysozoa</taxon>
        <taxon>Nematoda</taxon>
        <taxon>Chromadorea</taxon>
        <taxon>Rhabditida</taxon>
        <taxon>Rhabditina</taxon>
        <taxon>Rhabditomorpha</taxon>
        <taxon>Strongyloidea</taxon>
        <taxon>Metastrongylidae</taxon>
        <taxon>Parelaphostrongylus</taxon>
    </lineage>
</organism>
<evidence type="ECO:0000256" key="1">
    <source>
        <dbReference type="SAM" id="SignalP"/>
    </source>
</evidence>
<feature type="signal peptide" evidence="1">
    <location>
        <begin position="1"/>
        <end position="17"/>
    </location>
</feature>
<comment type="caution">
    <text evidence="2">The sequence shown here is derived from an EMBL/GenBank/DDBJ whole genome shotgun (WGS) entry which is preliminary data.</text>
</comment>
<protein>
    <submittedName>
        <fullName evidence="2">Uncharacterized protein</fullName>
    </submittedName>
</protein>
<accession>A0AAD5R864</accession>
<dbReference type="EMBL" id="JAHQIW010006958">
    <property type="protein sequence ID" value="KAJ1371298.1"/>
    <property type="molecule type" value="Genomic_DNA"/>
</dbReference>
<dbReference type="Proteomes" id="UP001196413">
    <property type="component" value="Unassembled WGS sequence"/>
</dbReference>
<evidence type="ECO:0000313" key="3">
    <source>
        <dbReference type="Proteomes" id="UP001196413"/>
    </source>
</evidence>
<reference evidence="2" key="1">
    <citation type="submission" date="2021-06" db="EMBL/GenBank/DDBJ databases">
        <title>Parelaphostrongylus tenuis whole genome reference sequence.</title>
        <authorList>
            <person name="Garwood T.J."/>
            <person name="Larsen P.A."/>
            <person name="Fountain-Jones N.M."/>
            <person name="Garbe J.R."/>
            <person name="Macchietto M.G."/>
            <person name="Kania S.A."/>
            <person name="Gerhold R.W."/>
            <person name="Richards J.E."/>
            <person name="Wolf T.M."/>
        </authorList>
    </citation>
    <scope>NUCLEOTIDE SEQUENCE</scope>
    <source>
        <strain evidence="2">MNPRO001-30</strain>
        <tissue evidence="2">Meninges</tissue>
    </source>
</reference>
<dbReference type="AlphaFoldDB" id="A0AAD5R864"/>
<evidence type="ECO:0000313" key="2">
    <source>
        <dbReference type="EMBL" id="KAJ1371298.1"/>
    </source>
</evidence>
<keyword evidence="1" id="KW-0732">Signal</keyword>
<sequence length="184" mass="20784">MRIVFVLLICMLYCVISDNSNVACWQTKTVRIIRDYHGENFTTTYTKAFNDIAQHFGTNFNEKIIPAAPSQSDTKVYVTRTVFNVAAKYAKLFTGHASVEFYNQSGYMIDDIHAEMSFDKNGISDISLTSNTTIPFDCKDRHAALEILDNKHTIGTDVCMDESSLKLAEAAREKRPKRHSVALL</sequence>
<proteinExistence type="predicted"/>
<feature type="chain" id="PRO_5042147726" evidence="1">
    <location>
        <begin position="18"/>
        <end position="184"/>
    </location>
</feature>